<keyword evidence="3 8" id="KW-0812">Transmembrane</keyword>
<feature type="transmembrane region" description="Helical" evidence="8">
    <location>
        <begin position="173"/>
        <end position="197"/>
    </location>
</feature>
<evidence type="ECO:0000313" key="9">
    <source>
        <dbReference type="EMBL" id="EAT37764.1"/>
    </source>
</evidence>
<feature type="transmembrane region" description="Helical" evidence="8">
    <location>
        <begin position="138"/>
        <end position="161"/>
    </location>
</feature>
<comment type="function">
    <text evidence="8">Gustatory receptor which mediates acceptance or avoidance behavior, depending on its substrates.</text>
</comment>
<reference evidence="9" key="1">
    <citation type="submission" date="2005-10" db="EMBL/GenBank/DDBJ databases">
        <authorList>
            <person name="Loftus B.J."/>
            <person name="Nene V.M."/>
            <person name="Hannick L.I."/>
            <person name="Bidwell S."/>
            <person name="Haas B."/>
            <person name="Amedeo P."/>
            <person name="Orvis J."/>
            <person name="Wortman J.R."/>
            <person name="White O.R."/>
            <person name="Salzberg S."/>
            <person name="Shumway M."/>
            <person name="Koo H."/>
            <person name="Zhao Y."/>
            <person name="Holmes M."/>
            <person name="Miller J."/>
            <person name="Schatz M."/>
            <person name="Pop M."/>
            <person name="Pai G."/>
            <person name="Utterback T."/>
            <person name="Rogers Y.-H."/>
            <person name="Kravitz S."/>
            <person name="Fraser C.M."/>
        </authorList>
    </citation>
    <scope>NUCLEOTIDE SEQUENCE</scope>
    <source>
        <strain evidence="9">Liverpool</strain>
    </source>
</reference>
<feature type="transmembrane region" description="Helical" evidence="8">
    <location>
        <begin position="365"/>
        <end position="385"/>
    </location>
</feature>
<evidence type="ECO:0000256" key="8">
    <source>
        <dbReference type="RuleBase" id="RU363108"/>
    </source>
</evidence>
<evidence type="ECO:0000256" key="6">
    <source>
        <dbReference type="ARBA" id="ARBA00023170"/>
    </source>
</evidence>
<dbReference type="GO" id="GO:0008049">
    <property type="term" value="P:male courtship behavior"/>
    <property type="evidence" value="ECO:0007669"/>
    <property type="project" value="TreeGrafter"/>
</dbReference>
<dbReference type="GO" id="GO:0030424">
    <property type="term" value="C:axon"/>
    <property type="evidence" value="ECO:0007669"/>
    <property type="project" value="TreeGrafter"/>
</dbReference>
<dbReference type="Pfam" id="PF08395">
    <property type="entry name" value="7tm_7"/>
    <property type="match status" value="1"/>
</dbReference>
<dbReference type="PANTHER" id="PTHR21143:SF104">
    <property type="entry name" value="GUSTATORY RECEPTOR 8A-RELATED"/>
    <property type="match status" value="1"/>
</dbReference>
<evidence type="ECO:0000256" key="4">
    <source>
        <dbReference type="ARBA" id="ARBA00022989"/>
    </source>
</evidence>
<feature type="transmembrane region" description="Helical" evidence="8">
    <location>
        <begin position="295"/>
        <end position="314"/>
    </location>
</feature>
<dbReference type="AlphaFoldDB" id="Q16TD2"/>
<dbReference type="Proteomes" id="UP000682892">
    <property type="component" value="Unassembled WGS sequence"/>
</dbReference>
<evidence type="ECO:0000256" key="3">
    <source>
        <dbReference type="ARBA" id="ARBA00022692"/>
    </source>
</evidence>
<feature type="transmembrane region" description="Helical" evidence="8">
    <location>
        <begin position="255"/>
        <end position="275"/>
    </location>
</feature>
<comment type="similarity">
    <text evidence="8">Belongs to the insect chemoreceptor superfamily. Gustatory receptor (GR) family.</text>
</comment>
<reference evidence="9" key="3">
    <citation type="submission" date="2012-09" db="EMBL/GenBank/DDBJ databases">
        <authorList>
            <consortium name="VectorBase"/>
        </authorList>
    </citation>
    <scope>NUCLEOTIDE SEQUENCE</scope>
    <source>
        <strain evidence="9">Liverpool</strain>
    </source>
</reference>
<dbReference type="PhylomeDB" id="Q16TD2"/>
<dbReference type="PANTHER" id="PTHR21143">
    <property type="entry name" value="INVERTEBRATE GUSTATORY RECEPTOR"/>
    <property type="match status" value="1"/>
</dbReference>
<dbReference type="OMA" id="IRRFAMM"/>
<name>Q16TD2_AEDAE</name>
<evidence type="ECO:0000256" key="1">
    <source>
        <dbReference type="ARBA" id="ARBA00004651"/>
    </source>
</evidence>
<keyword evidence="4 8" id="KW-1133">Transmembrane helix</keyword>
<comment type="subcellular location">
    <subcellularLocation>
        <location evidence="1 8">Cell membrane</location>
        <topology evidence="1 8">Multi-pass membrane protein</topology>
    </subcellularLocation>
</comment>
<evidence type="ECO:0000256" key="7">
    <source>
        <dbReference type="ARBA" id="ARBA00023224"/>
    </source>
</evidence>
<dbReference type="GO" id="GO:0043025">
    <property type="term" value="C:neuronal cell body"/>
    <property type="evidence" value="ECO:0007669"/>
    <property type="project" value="TreeGrafter"/>
</dbReference>
<gene>
    <name evidence="9" type="primary">GPRgr53</name>
    <name evidence="9" type="ORF">AaeL_AAEL010279</name>
</gene>
<dbReference type="GO" id="GO:0005886">
    <property type="term" value="C:plasma membrane"/>
    <property type="evidence" value="ECO:0007669"/>
    <property type="project" value="UniProtKB-SubCell"/>
</dbReference>
<feature type="transmembrane region" description="Helical" evidence="8">
    <location>
        <begin position="45"/>
        <end position="66"/>
    </location>
</feature>
<dbReference type="GO" id="GO:0050909">
    <property type="term" value="P:sensory perception of taste"/>
    <property type="evidence" value="ECO:0007669"/>
    <property type="project" value="InterPro"/>
</dbReference>
<feature type="non-terminal residue" evidence="9">
    <location>
        <position position="1"/>
    </location>
</feature>
<reference evidence="9" key="2">
    <citation type="journal article" date="2007" name="Science">
        <title>Genome sequence of Aedes aegypti, a major arbovirus vector.</title>
        <authorList>
            <person name="Nene V."/>
            <person name="Wortman J.R."/>
            <person name="Lawson D."/>
            <person name="Haas B."/>
            <person name="Kodira C."/>
            <person name="Tu Z.J."/>
            <person name="Loftus B."/>
            <person name="Xi Z."/>
            <person name="Megy K."/>
            <person name="Grabherr M."/>
            <person name="Ren Q."/>
            <person name="Zdobnov E.M."/>
            <person name="Lobo N.F."/>
            <person name="Campbell K.S."/>
            <person name="Brown S.E."/>
            <person name="Bonaldo M.F."/>
            <person name="Zhu J."/>
            <person name="Sinkins S.P."/>
            <person name="Hogenkamp D.G."/>
            <person name="Amedeo P."/>
            <person name="Arensburger P."/>
            <person name="Atkinson P.W."/>
            <person name="Bidwell S."/>
            <person name="Biedler J."/>
            <person name="Birney E."/>
            <person name="Bruggner R.V."/>
            <person name="Costas J."/>
            <person name="Coy M.R."/>
            <person name="Crabtree J."/>
            <person name="Crawford M."/>
            <person name="Debruyn B."/>
            <person name="Decaprio D."/>
            <person name="Eiglmeier K."/>
            <person name="Eisenstadt E."/>
            <person name="El-Dorry H."/>
            <person name="Gelbart W.M."/>
            <person name="Gomes S.L."/>
            <person name="Hammond M."/>
            <person name="Hannick L.I."/>
            <person name="Hogan J.R."/>
            <person name="Holmes M.H."/>
            <person name="Jaffe D."/>
            <person name="Johnston J.S."/>
            <person name="Kennedy R.C."/>
            <person name="Koo H."/>
            <person name="Kravitz S."/>
            <person name="Kriventseva E.V."/>
            <person name="Kulp D."/>
            <person name="Labutti K."/>
            <person name="Lee E."/>
            <person name="Li S."/>
            <person name="Lovin D.D."/>
            <person name="Mao C."/>
            <person name="Mauceli E."/>
            <person name="Menck C.F."/>
            <person name="Miller J.R."/>
            <person name="Montgomery P."/>
            <person name="Mori A."/>
            <person name="Nascimento A.L."/>
            <person name="Naveira H.F."/>
            <person name="Nusbaum C."/>
            <person name="O'leary S."/>
            <person name="Orvis J."/>
            <person name="Pertea M."/>
            <person name="Quesneville H."/>
            <person name="Reidenbach K.R."/>
            <person name="Rogers Y.H."/>
            <person name="Roth C.W."/>
            <person name="Schneider J.R."/>
            <person name="Schatz M."/>
            <person name="Shumway M."/>
            <person name="Stanke M."/>
            <person name="Stinson E.O."/>
            <person name="Tubio J.M."/>
            <person name="Vanzee J.P."/>
            <person name="Verjovski-Almeida S."/>
            <person name="Werner D."/>
            <person name="White O."/>
            <person name="Wyder S."/>
            <person name="Zeng Q."/>
            <person name="Zhao Q."/>
            <person name="Zhao Y."/>
            <person name="Hill C.A."/>
            <person name="Raikhel A.S."/>
            <person name="Soares M.B."/>
            <person name="Knudson D.L."/>
            <person name="Lee N.H."/>
            <person name="Galagan J."/>
            <person name="Salzberg S.L."/>
            <person name="Paulsen I.T."/>
            <person name="Dimopoulos G."/>
            <person name="Collins F.H."/>
            <person name="Birren B."/>
            <person name="Fraser-Liggett C.M."/>
            <person name="Severson D.W."/>
        </authorList>
    </citation>
    <scope>NUCLEOTIDE SEQUENCE [LARGE SCALE GENOMIC DNA]</scope>
    <source>
        <strain evidence="9">Liverpool</strain>
    </source>
</reference>
<keyword evidence="6 8" id="KW-0675">Receptor</keyword>
<dbReference type="GO" id="GO:0030425">
    <property type="term" value="C:dendrite"/>
    <property type="evidence" value="ECO:0007669"/>
    <property type="project" value="TreeGrafter"/>
</dbReference>
<dbReference type="InterPro" id="IPR013604">
    <property type="entry name" value="7TM_chemorcpt"/>
</dbReference>
<evidence type="ECO:0000256" key="2">
    <source>
        <dbReference type="ARBA" id="ARBA00022475"/>
    </source>
</evidence>
<accession>Q16TD2</accession>
<evidence type="ECO:0000313" key="10">
    <source>
        <dbReference type="Proteomes" id="UP000682892"/>
    </source>
</evidence>
<protein>
    <recommendedName>
        <fullName evidence="8">Gustatory receptor</fullName>
    </recommendedName>
</protein>
<dbReference type="EMBL" id="CH477652">
    <property type="protein sequence ID" value="EAT37764.1"/>
    <property type="molecule type" value="Genomic_DNA"/>
</dbReference>
<organism evidence="9 10">
    <name type="scientific">Aedes aegypti</name>
    <name type="common">Yellowfever mosquito</name>
    <name type="synonym">Culex aegypti</name>
    <dbReference type="NCBI Taxonomy" id="7159"/>
    <lineage>
        <taxon>Eukaryota</taxon>
        <taxon>Metazoa</taxon>
        <taxon>Ecdysozoa</taxon>
        <taxon>Arthropoda</taxon>
        <taxon>Hexapoda</taxon>
        <taxon>Insecta</taxon>
        <taxon>Pterygota</taxon>
        <taxon>Neoptera</taxon>
        <taxon>Endopterygota</taxon>
        <taxon>Diptera</taxon>
        <taxon>Nematocera</taxon>
        <taxon>Culicoidea</taxon>
        <taxon>Culicidae</taxon>
        <taxon>Culicinae</taxon>
        <taxon>Aedini</taxon>
        <taxon>Aedes</taxon>
        <taxon>Stegomyia</taxon>
    </lineage>
</organism>
<evidence type="ECO:0000256" key="5">
    <source>
        <dbReference type="ARBA" id="ARBA00023136"/>
    </source>
</evidence>
<sequence>MRWFPVNSFYEAWRPVAIAARVFCLATTTPNNVDQMMERTSTDHILLIVGLLICGLGLHSSFTLILQQNLILSDSQLLVGGMFGFLILFQFTVISSLIVNYANGTQTAKFFHLVQKTDKHLSNQMGHRWNYEKDHFQAVVYLVLRYIMALVFMYLLSAVSVPMNRLTWIQRLSIGLSFGWMICCFLTLGLSVVLLLVTVQNRFAVLNGEMEKHLRRYVMKTGKVTQPGKLIRRFAMMHALLSDVVVLFNKCFSKLVMFAIGCAFSFILFAAFGMIHTYVTDMDSVAFEVARTDMILSWFCVGFILQVLICCNRLNYECHRSHVIVHKAISYGSYHKTIFKECAMFSRQLKHHSPRLSCGLFEFDWTLYYTMVGSLATYLVILLQFDMDQLKLHISKPG</sequence>
<proteinExistence type="inferred from homology"/>
<keyword evidence="5 8" id="KW-0472">Membrane</keyword>
<dbReference type="VEuPathDB" id="VectorBase:AAEL013190"/>
<dbReference type="GO" id="GO:0007165">
    <property type="term" value="P:signal transduction"/>
    <property type="evidence" value="ECO:0007669"/>
    <property type="project" value="UniProtKB-KW"/>
</dbReference>
<keyword evidence="7 8" id="KW-0807">Transducer</keyword>
<dbReference type="GO" id="GO:0007635">
    <property type="term" value="P:chemosensory behavior"/>
    <property type="evidence" value="ECO:0007669"/>
    <property type="project" value="TreeGrafter"/>
</dbReference>
<keyword evidence="2 8" id="KW-1003">Cell membrane</keyword>
<feature type="transmembrane region" description="Helical" evidence="8">
    <location>
        <begin position="78"/>
        <end position="102"/>
    </location>
</feature>
<dbReference type="eggNOG" id="ENOG502T8FD">
    <property type="taxonomic scope" value="Eukaryota"/>
</dbReference>
<dbReference type="PaxDb" id="7159-AAEL010279-PA"/>